<organism evidence="1 2">
    <name type="scientific">Liparis tanakae</name>
    <name type="common">Tanaka's snailfish</name>
    <dbReference type="NCBI Taxonomy" id="230148"/>
    <lineage>
        <taxon>Eukaryota</taxon>
        <taxon>Metazoa</taxon>
        <taxon>Chordata</taxon>
        <taxon>Craniata</taxon>
        <taxon>Vertebrata</taxon>
        <taxon>Euteleostomi</taxon>
        <taxon>Actinopterygii</taxon>
        <taxon>Neopterygii</taxon>
        <taxon>Teleostei</taxon>
        <taxon>Neoteleostei</taxon>
        <taxon>Acanthomorphata</taxon>
        <taxon>Eupercaria</taxon>
        <taxon>Perciformes</taxon>
        <taxon>Cottioidei</taxon>
        <taxon>Cottales</taxon>
        <taxon>Liparidae</taxon>
        <taxon>Liparis</taxon>
    </lineage>
</organism>
<keyword evidence="2" id="KW-1185">Reference proteome</keyword>
<dbReference type="Proteomes" id="UP000314294">
    <property type="component" value="Unassembled WGS sequence"/>
</dbReference>
<evidence type="ECO:0000313" key="2">
    <source>
        <dbReference type="Proteomes" id="UP000314294"/>
    </source>
</evidence>
<accession>A0A4Z2IAH7</accession>
<proteinExistence type="predicted"/>
<comment type="caution">
    <text evidence="1">The sequence shown here is derived from an EMBL/GenBank/DDBJ whole genome shotgun (WGS) entry which is preliminary data.</text>
</comment>
<evidence type="ECO:0000313" key="1">
    <source>
        <dbReference type="EMBL" id="TNN74880.1"/>
    </source>
</evidence>
<dbReference type="AlphaFoldDB" id="A0A4Z2IAH7"/>
<protein>
    <submittedName>
        <fullName evidence="1">Uncharacterized protein</fullName>
    </submittedName>
</protein>
<dbReference type="EMBL" id="SRLO01000110">
    <property type="protein sequence ID" value="TNN74880.1"/>
    <property type="molecule type" value="Genomic_DNA"/>
</dbReference>
<name>A0A4Z2IAH7_9TELE</name>
<reference evidence="1 2" key="1">
    <citation type="submission" date="2019-03" db="EMBL/GenBank/DDBJ databases">
        <title>First draft genome of Liparis tanakae, snailfish: a comprehensive survey of snailfish specific genes.</title>
        <authorList>
            <person name="Kim W."/>
            <person name="Song I."/>
            <person name="Jeong J.-H."/>
            <person name="Kim D."/>
            <person name="Kim S."/>
            <person name="Ryu S."/>
            <person name="Song J.Y."/>
            <person name="Lee S.K."/>
        </authorList>
    </citation>
    <scope>NUCLEOTIDE SEQUENCE [LARGE SCALE GENOMIC DNA]</scope>
    <source>
        <tissue evidence="1">Muscle</tissue>
    </source>
</reference>
<sequence>MIPKQVLKNPLATQKRSPNIQVPSLLKSMTKENGRHKTAVRKSDSDSDMIKALVTVRSCRCLMMTTTTAELPKLERRKMERSTRAWVATVMPCRTELLSAALSTDGVDTCWNRLSSLPLWSLKVDMFPVFPIVASVVVVTRLCKINFKAEINWVDSVSYLGTTGELSSWLVKLELRWSAVKLVLPLPCRAVPTGESIDKAHNESHPFRLQSVLVGFMGLNHSRRPLLLIQL</sequence>
<gene>
    <name evidence="1" type="ORF">EYF80_014980</name>
</gene>